<evidence type="ECO:0000256" key="2">
    <source>
        <dbReference type="ARBA" id="ARBA00022692"/>
    </source>
</evidence>
<keyword evidence="4 6" id="KW-0472">Membrane</keyword>
<evidence type="ECO:0000256" key="5">
    <source>
        <dbReference type="SAM" id="MobiDB-lite"/>
    </source>
</evidence>
<evidence type="ECO:0000313" key="7">
    <source>
        <dbReference type="EMBL" id="TPD62940.1"/>
    </source>
</evidence>
<dbReference type="Proteomes" id="UP000319148">
    <property type="component" value="Unassembled WGS sequence"/>
</dbReference>
<dbReference type="RefSeq" id="WP_139938190.1">
    <property type="nucleotide sequence ID" value="NZ_JBHSYP010000022.1"/>
</dbReference>
<dbReference type="PANTHER" id="PTHR36926">
    <property type="entry name" value="COLICIN V PRODUCTION PROTEIN"/>
    <property type="match status" value="1"/>
</dbReference>
<evidence type="ECO:0000256" key="6">
    <source>
        <dbReference type="SAM" id="Phobius"/>
    </source>
</evidence>
<dbReference type="PANTHER" id="PTHR36926:SF1">
    <property type="entry name" value="COLICIN V PRODUCTION PROTEIN"/>
    <property type="match status" value="1"/>
</dbReference>
<feature type="region of interest" description="Disordered" evidence="5">
    <location>
        <begin position="184"/>
        <end position="211"/>
    </location>
</feature>
<feature type="transmembrane region" description="Helical" evidence="6">
    <location>
        <begin position="105"/>
        <end position="125"/>
    </location>
</feature>
<dbReference type="AlphaFoldDB" id="A0A501PQY0"/>
<keyword evidence="2 6" id="KW-0812">Transmembrane</keyword>
<reference evidence="8" key="1">
    <citation type="submission" date="2019-06" db="EMBL/GenBank/DDBJ databases">
        <title>The complete genome of Emcibacter congregatus ZYLT.</title>
        <authorList>
            <person name="Zhao Z."/>
        </authorList>
    </citation>
    <scope>NUCLEOTIDE SEQUENCE [LARGE SCALE GENOMIC DNA]</scope>
    <source>
        <strain evidence="8">MCCC 1A06723</strain>
    </source>
</reference>
<dbReference type="EMBL" id="VFIY01000004">
    <property type="protein sequence ID" value="TPD62940.1"/>
    <property type="molecule type" value="Genomic_DNA"/>
</dbReference>
<name>A0A501PQY0_9PROT</name>
<evidence type="ECO:0000256" key="3">
    <source>
        <dbReference type="ARBA" id="ARBA00022989"/>
    </source>
</evidence>
<protein>
    <submittedName>
        <fullName evidence="7">CvpA family protein</fullName>
    </submittedName>
</protein>
<sequence>MEGLLNPFDIIVLATLVISGIVSWSKGFTTEALSLAAWAGALILTLQGQPLAAPYARELIQPDIMASIISYALLGVVSLMLLKFIATFIGRKIKESHVGALDRSLGVLFGILRGMLLICVIFLVINTFVSPKHFPDWYQDSKSRPLVEYGASMVNAMNPLKDDIDPEETRENMSLLKNIFTSFSSSSRDEEGYDKENTDEMDELFKKKMDE</sequence>
<dbReference type="InterPro" id="IPR003825">
    <property type="entry name" value="Colicin-V_CvpA"/>
</dbReference>
<dbReference type="OrthoDB" id="9806894at2"/>
<keyword evidence="3 6" id="KW-1133">Transmembrane helix</keyword>
<feature type="transmembrane region" description="Helical" evidence="6">
    <location>
        <begin position="64"/>
        <end position="85"/>
    </location>
</feature>
<dbReference type="GO" id="GO:0016020">
    <property type="term" value="C:membrane"/>
    <property type="evidence" value="ECO:0007669"/>
    <property type="project" value="UniProtKB-SubCell"/>
</dbReference>
<feature type="compositionally biased region" description="Basic and acidic residues" evidence="5">
    <location>
        <begin position="187"/>
        <end position="211"/>
    </location>
</feature>
<gene>
    <name evidence="7" type="ORF">FIV46_02350</name>
</gene>
<comment type="subcellular location">
    <subcellularLocation>
        <location evidence="1">Membrane</location>
        <topology evidence="1">Multi-pass membrane protein</topology>
    </subcellularLocation>
</comment>
<dbReference type="GO" id="GO:0009403">
    <property type="term" value="P:toxin biosynthetic process"/>
    <property type="evidence" value="ECO:0007669"/>
    <property type="project" value="InterPro"/>
</dbReference>
<dbReference type="Pfam" id="PF02674">
    <property type="entry name" value="Colicin_V"/>
    <property type="match status" value="1"/>
</dbReference>
<accession>A0A501PQY0</accession>
<organism evidence="7 8">
    <name type="scientific">Emcibacter nanhaiensis</name>
    <dbReference type="NCBI Taxonomy" id="1505037"/>
    <lineage>
        <taxon>Bacteria</taxon>
        <taxon>Pseudomonadati</taxon>
        <taxon>Pseudomonadota</taxon>
        <taxon>Alphaproteobacteria</taxon>
        <taxon>Emcibacterales</taxon>
        <taxon>Emcibacteraceae</taxon>
        <taxon>Emcibacter</taxon>
    </lineage>
</organism>
<feature type="transmembrane region" description="Helical" evidence="6">
    <location>
        <begin position="32"/>
        <end position="52"/>
    </location>
</feature>
<keyword evidence="8" id="KW-1185">Reference proteome</keyword>
<comment type="caution">
    <text evidence="7">The sequence shown here is derived from an EMBL/GenBank/DDBJ whole genome shotgun (WGS) entry which is preliminary data.</text>
</comment>
<evidence type="ECO:0000256" key="1">
    <source>
        <dbReference type="ARBA" id="ARBA00004141"/>
    </source>
</evidence>
<proteinExistence type="predicted"/>
<evidence type="ECO:0000256" key="4">
    <source>
        <dbReference type="ARBA" id="ARBA00023136"/>
    </source>
</evidence>
<dbReference type="InterPro" id="IPR052719">
    <property type="entry name" value="CvpA-like"/>
</dbReference>
<feature type="transmembrane region" description="Helical" evidence="6">
    <location>
        <begin position="6"/>
        <end position="25"/>
    </location>
</feature>
<evidence type="ECO:0000313" key="8">
    <source>
        <dbReference type="Proteomes" id="UP000319148"/>
    </source>
</evidence>